<dbReference type="FunFam" id="1.20.1740.10:FF:000006">
    <property type="entry name" value="General amino acid permease"/>
    <property type="match status" value="1"/>
</dbReference>
<keyword evidence="2" id="KW-0813">Transport</keyword>
<keyword evidence="8" id="KW-1185">Reference proteome</keyword>
<dbReference type="PANTHER" id="PTHR43341:SF39">
    <property type="entry name" value="AMINO ACID TRANSPORTER (EUROFUNG)-RELATED"/>
    <property type="match status" value="1"/>
</dbReference>
<dbReference type="InterPro" id="IPR050524">
    <property type="entry name" value="APC_YAT"/>
</dbReference>
<evidence type="ECO:0000313" key="7">
    <source>
        <dbReference type="EMBL" id="KZM20076.1"/>
    </source>
</evidence>
<keyword evidence="3 7" id="KW-0812">Transmembrane</keyword>
<dbReference type="AlphaFoldDB" id="A0A162YJ53"/>
<dbReference type="STRING" id="5454.A0A162YJ53"/>
<proteinExistence type="predicted"/>
<evidence type="ECO:0000256" key="5">
    <source>
        <dbReference type="ARBA" id="ARBA00022989"/>
    </source>
</evidence>
<organism evidence="7 8">
    <name type="scientific">Didymella rabiei</name>
    <name type="common">Chickpea ascochyta blight fungus</name>
    <name type="synonym">Mycosphaerella rabiei</name>
    <dbReference type="NCBI Taxonomy" id="5454"/>
    <lineage>
        <taxon>Eukaryota</taxon>
        <taxon>Fungi</taxon>
        <taxon>Dikarya</taxon>
        <taxon>Ascomycota</taxon>
        <taxon>Pezizomycotina</taxon>
        <taxon>Dothideomycetes</taxon>
        <taxon>Pleosporomycetidae</taxon>
        <taxon>Pleosporales</taxon>
        <taxon>Pleosporineae</taxon>
        <taxon>Didymellaceae</taxon>
        <taxon>Ascochyta</taxon>
    </lineage>
</organism>
<dbReference type="Gene3D" id="1.20.1740.10">
    <property type="entry name" value="Amino acid/polyamine transporter I"/>
    <property type="match status" value="1"/>
</dbReference>
<keyword evidence="5" id="KW-1133">Transmembrane helix</keyword>
<dbReference type="GO" id="GO:0015171">
    <property type="term" value="F:amino acid transmembrane transporter activity"/>
    <property type="evidence" value="ECO:0007669"/>
    <property type="project" value="TreeGrafter"/>
</dbReference>
<dbReference type="PANTHER" id="PTHR43341">
    <property type="entry name" value="AMINO ACID PERMEASE"/>
    <property type="match status" value="1"/>
</dbReference>
<dbReference type="Proteomes" id="UP000076837">
    <property type="component" value="Unassembled WGS sequence"/>
</dbReference>
<evidence type="ECO:0000256" key="4">
    <source>
        <dbReference type="ARBA" id="ARBA00022970"/>
    </source>
</evidence>
<dbReference type="InterPro" id="IPR004841">
    <property type="entry name" value="AA-permease/SLC12A_dom"/>
</dbReference>
<evidence type="ECO:0000256" key="2">
    <source>
        <dbReference type="ARBA" id="ARBA00022448"/>
    </source>
</evidence>
<dbReference type="PIRSF" id="PIRSF006060">
    <property type="entry name" value="AA_transporter"/>
    <property type="match status" value="1"/>
</dbReference>
<evidence type="ECO:0000313" key="8">
    <source>
        <dbReference type="Proteomes" id="UP000076837"/>
    </source>
</evidence>
<dbReference type="GO" id="GO:0016020">
    <property type="term" value="C:membrane"/>
    <property type="evidence" value="ECO:0007669"/>
    <property type="project" value="UniProtKB-SubCell"/>
</dbReference>
<sequence length="569" mass="62582">MGLDPEIARATSASKTAEVASSQYDGEVKGGVVDNCHFTAAELAKYGQTQRGLSPRHVQLMAIGGSIGTGLFVGIGSSLSKAGPLSLVLGYMFWGVLFVWPAYLCVAEMCAYLPLRGAIFELAARFVDPALGFAIGWTYFFAGVMLVCTEYSAVATVMQYWNTDVNPAVWIAMTMVVCIFLNVVAVKWYGESEFVMASTKVLLLIGLVLLTFITMLGGNPRNDRYGFRYWTGGNAIHAYYAEGATGRFCGFWSVCIYAAFTIAGPDMICLAAGEIQNPRRTIPRVAKLIFYRLVGFYVFGVLAVGIICSSRDDRLLGAIEASQPGAAASPWVVGITNLGIKGLPGLINFLILLSGWSCGNAYLYASSRTLYGLARDGQAPKFFLTCTKAGVPIYAVGFVSLITCLTFLVSSNNAVEVFYWFVGLTTCALVCTYVGMLWTYIGWHRARVAQKLDARLLPYAAPLTPYTAYFALVLGLLMIVFIGYDTLVPFSIQGFVTSYFGAWFSLFVFVFWKVFKRTSFVVPAEADFVTGKAAIDEECREWEEGGIEENVRARLAEMPMWRRCWERMW</sequence>
<name>A0A162YJ53_DIDRA</name>
<reference evidence="7 8" key="1">
    <citation type="journal article" date="2016" name="Sci. Rep.">
        <title>Draft genome sequencing and secretome analysis of fungal phytopathogen Ascochyta rabiei provides insight into the necrotrophic effector repertoire.</title>
        <authorList>
            <person name="Verma S."/>
            <person name="Gazara R.K."/>
            <person name="Nizam S."/>
            <person name="Parween S."/>
            <person name="Chattopadhyay D."/>
            <person name="Verma P.K."/>
        </authorList>
    </citation>
    <scope>NUCLEOTIDE SEQUENCE [LARGE SCALE GENOMIC DNA]</scope>
    <source>
        <strain evidence="7 8">ArDII</strain>
    </source>
</reference>
<dbReference type="Pfam" id="PF00324">
    <property type="entry name" value="AA_permease"/>
    <property type="match status" value="1"/>
</dbReference>
<evidence type="ECO:0000256" key="3">
    <source>
        <dbReference type="ARBA" id="ARBA00022692"/>
    </source>
</evidence>
<dbReference type="OrthoDB" id="3900342at2759"/>
<evidence type="ECO:0000256" key="6">
    <source>
        <dbReference type="ARBA" id="ARBA00023136"/>
    </source>
</evidence>
<keyword evidence="6" id="KW-0472">Membrane</keyword>
<protein>
    <submittedName>
        <fullName evidence="7">Amino acid transmembrane transporter</fullName>
    </submittedName>
</protein>
<keyword evidence="4" id="KW-0029">Amino-acid transport</keyword>
<evidence type="ECO:0000256" key="1">
    <source>
        <dbReference type="ARBA" id="ARBA00004141"/>
    </source>
</evidence>
<gene>
    <name evidence="7" type="ORF">ST47_g8766</name>
</gene>
<comment type="caution">
    <text evidence="7">The sequence shown here is derived from an EMBL/GenBank/DDBJ whole genome shotgun (WGS) entry which is preliminary data.</text>
</comment>
<accession>A0A162YJ53</accession>
<comment type="subcellular location">
    <subcellularLocation>
        <location evidence="1">Membrane</location>
        <topology evidence="1">Multi-pass membrane protein</topology>
    </subcellularLocation>
</comment>
<dbReference type="EMBL" id="JYNV01000286">
    <property type="protein sequence ID" value="KZM20076.1"/>
    <property type="molecule type" value="Genomic_DNA"/>
</dbReference>